<dbReference type="Proteomes" id="UP001165082">
    <property type="component" value="Unassembled WGS sequence"/>
</dbReference>
<feature type="compositionally biased region" description="Gly residues" evidence="1">
    <location>
        <begin position="93"/>
        <end position="117"/>
    </location>
</feature>
<evidence type="ECO:0000313" key="3">
    <source>
        <dbReference type="Proteomes" id="UP001165082"/>
    </source>
</evidence>
<feature type="region of interest" description="Disordered" evidence="1">
    <location>
        <begin position="1"/>
        <end position="232"/>
    </location>
</feature>
<reference evidence="2" key="1">
    <citation type="submission" date="2022-07" db="EMBL/GenBank/DDBJ databases">
        <title>Genome analysis of Parmales, a sister group of diatoms, reveals the evolutionary specialization of diatoms from phago-mixotrophs to photoautotrophs.</title>
        <authorList>
            <person name="Ban H."/>
            <person name="Sato S."/>
            <person name="Yoshikawa S."/>
            <person name="Kazumasa Y."/>
            <person name="Nakamura Y."/>
            <person name="Ichinomiya M."/>
            <person name="Saitoh K."/>
            <person name="Sato N."/>
            <person name="Blanc-Mathieu R."/>
            <person name="Endo H."/>
            <person name="Kuwata A."/>
            <person name="Ogata H."/>
        </authorList>
    </citation>
    <scope>NUCLEOTIDE SEQUENCE</scope>
</reference>
<protein>
    <submittedName>
        <fullName evidence="2">Uncharacterized protein</fullName>
    </submittedName>
</protein>
<dbReference type="EMBL" id="BRXZ01003934">
    <property type="protein sequence ID" value="GMH65038.1"/>
    <property type="molecule type" value="Genomic_DNA"/>
</dbReference>
<dbReference type="OrthoDB" id="10688356at2759"/>
<comment type="caution">
    <text evidence="2">The sequence shown here is derived from an EMBL/GenBank/DDBJ whole genome shotgun (WGS) entry which is preliminary data.</text>
</comment>
<proteinExistence type="predicted"/>
<accession>A0A9W7E738</accession>
<feature type="compositionally biased region" description="Polar residues" evidence="1">
    <location>
        <begin position="150"/>
        <end position="162"/>
    </location>
</feature>
<feature type="compositionally biased region" description="Basic and acidic residues" evidence="1">
    <location>
        <begin position="122"/>
        <end position="131"/>
    </location>
</feature>
<name>A0A9W7E738_9STRA</name>
<feature type="compositionally biased region" description="Pro residues" evidence="1">
    <location>
        <begin position="28"/>
        <end position="43"/>
    </location>
</feature>
<dbReference type="AlphaFoldDB" id="A0A9W7E738"/>
<keyword evidence="3" id="KW-1185">Reference proteome</keyword>
<gene>
    <name evidence="2" type="ORF">TrRE_jg5574</name>
</gene>
<evidence type="ECO:0000256" key="1">
    <source>
        <dbReference type="SAM" id="MobiDB-lite"/>
    </source>
</evidence>
<feature type="non-terminal residue" evidence="2">
    <location>
        <position position="255"/>
    </location>
</feature>
<feature type="compositionally biased region" description="Basic residues" evidence="1">
    <location>
        <begin position="57"/>
        <end position="69"/>
    </location>
</feature>
<organism evidence="2 3">
    <name type="scientific">Triparma retinervis</name>
    <dbReference type="NCBI Taxonomy" id="2557542"/>
    <lineage>
        <taxon>Eukaryota</taxon>
        <taxon>Sar</taxon>
        <taxon>Stramenopiles</taxon>
        <taxon>Ochrophyta</taxon>
        <taxon>Bolidophyceae</taxon>
        <taxon>Parmales</taxon>
        <taxon>Triparmaceae</taxon>
        <taxon>Triparma</taxon>
    </lineage>
</organism>
<sequence>MNPFDTLAGAGSSDVDSTGNPLPFAAPLQPPSAKPTLSPPGTFPPAALSLESNPSHAVRKTGRKVKPSSRLKELGVGGMRDFLAAERANPRQGGTGNGMGGGQQHGGTNKGRGGRAVGGKDTAGRGGEKNKNYKKMKKSPAATQDAPHISSHNSTNTGSLGNLTVPFPAGNSGAPTSPTPPKNSSNLPPAFSSNHRPPPTSQLRQDANTTARVLPQPHLSSSMGQLYHTPPPTETLTRIVLTLLQLYSPSGGLTA</sequence>
<evidence type="ECO:0000313" key="2">
    <source>
        <dbReference type="EMBL" id="GMH65038.1"/>
    </source>
</evidence>
<feature type="compositionally biased region" description="Polar residues" evidence="1">
    <location>
        <begin position="191"/>
        <end position="211"/>
    </location>
</feature>